<dbReference type="Proteomes" id="UP000002009">
    <property type="component" value="Chromosome 12"/>
</dbReference>
<dbReference type="Gene3D" id="3.40.50.1820">
    <property type="entry name" value="alpha/beta hydrolase"/>
    <property type="match status" value="1"/>
</dbReference>
<evidence type="ECO:0000256" key="1">
    <source>
        <dbReference type="SAM" id="MobiDB-lite"/>
    </source>
</evidence>
<dbReference type="GeneID" id="8247902"/>
<dbReference type="InterPro" id="IPR002921">
    <property type="entry name" value="Fungal_lipase-type"/>
</dbReference>
<dbReference type="InterPro" id="IPR029058">
    <property type="entry name" value="AB_hydrolase_fold"/>
</dbReference>
<dbReference type="eggNOG" id="ENOG502SC9M">
    <property type="taxonomic scope" value="Eukaryota"/>
</dbReference>
<evidence type="ECO:0000259" key="2">
    <source>
        <dbReference type="Pfam" id="PF01764"/>
    </source>
</evidence>
<proteinExistence type="predicted"/>
<evidence type="ECO:0000313" key="3">
    <source>
        <dbReference type="EMBL" id="ACO70510.1"/>
    </source>
</evidence>
<sequence length="493" mass="52703">MPPRKHARSQKQVDRDVGHSTARMWPALAAAARAHGIATSTLASVRLSNRRLVSPRFAAASASAARSNSNSSSADQITDDELKGASVAVRLASHVYKVGDIEPWVRREGFTLMAEGETNCTRWYVCDKRAGEATTHRWVIVRGAAWNNEKVDRVRLSTQIGKAWPSPLHEGKGAPPVVVHTGVKEMADEFWPDVSPWITSTPNGAQLCFAGHSLGGSMAMLLMAWSKLRLGVDPRAMDPCWTFGSPPVLASDGWEMRKRRGADLSESVARAAADGGDWVGELMRGVGMGNATGGVTAFGADAGEGLGASTPSSTDEARDDAPRDDALRMAGFEPDSVRAFVLSNDPVPRMWLAADPLYAGAAANETVASLMSAREWLFGRGMLSRGRFLYDAAGTLYWMRWAPEAGTAVTVHRGDPDALCEELSRDGASFDWGRSATEGGSGGGSGGGTGERSWFDAGLRSVVGAMDHNAQNYVDSIQYLNVRRFTGSSSKAL</sequence>
<dbReference type="KEGG" id="mis:MICPUN_63153"/>
<name>C1FJ11_MICCC</name>
<dbReference type="InterPro" id="IPR043367">
    <property type="entry name" value="PLIP1/2/3"/>
</dbReference>
<dbReference type="OrthoDB" id="438440at2759"/>
<dbReference type="SUPFAM" id="SSF53474">
    <property type="entry name" value="alpha/beta-Hydrolases"/>
    <property type="match status" value="1"/>
</dbReference>
<evidence type="ECO:0000313" key="4">
    <source>
        <dbReference type="Proteomes" id="UP000002009"/>
    </source>
</evidence>
<dbReference type="PANTHER" id="PTHR46483:SF4">
    <property type="entry name" value="PHOSPHOLIPASE A1 PLIP2, CHLOROPLASTIC"/>
    <property type="match status" value="1"/>
</dbReference>
<dbReference type="RefSeq" id="XP_002509252.1">
    <property type="nucleotide sequence ID" value="XM_002509206.1"/>
</dbReference>
<gene>
    <name evidence="3" type="ORF">MICPUN_63153</name>
</gene>
<feature type="domain" description="Fungal lipase-type" evidence="2">
    <location>
        <begin position="184"/>
        <end position="249"/>
    </location>
</feature>
<reference evidence="3 4" key="1">
    <citation type="journal article" date="2009" name="Science">
        <title>Green evolution and dynamic adaptations revealed by genomes of the marine picoeukaryotes Micromonas.</title>
        <authorList>
            <person name="Worden A.Z."/>
            <person name="Lee J.H."/>
            <person name="Mock T."/>
            <person name="Rouze P."/>
            <person name="Simmons M.P."/>
            <person name="Aerts A.L."/>
            <person name="Allen A.E."/>
            <person name="Cuvelier M.L."/>
            <person name="Derelle E."/>
            <person name="Everett M.V."/>
            <person name="Foulon E."/>
            <person name="Grimwood J."/>
            <person name="Gundlach H."/>
            <person name="Henrissat B."/>
            <person name="Napoli C."/>
            <person name="McDonald S.M."/>
            <person name="Parker M.S."/>
            <person name="Rombauts S."/>
            <person name="Salamov A."/>
            <person name="Von Dassow P."/>
            <person name="Badger J.H."/>
            <person name="Coutinho P.M."/>
            <person name="Demir E."/>
            <person name="Dubchak I."/>
            <person name="Gentemann C."/>
            <person name="Eikrem W."/>
            <person name="Gready J.E."/>
            <person name="John U."/>
            <person name="Lanier W."/>
            <person name="Lindquist E.A."/>
            <person name="Lucas S."/>
            <person name="Mayer K.F."/>
            <person name="Moreau H."/>
            <person name="Not F."/>
            <person name="Otillar R."/>
            <person name="Panaud O."/>
            <person name="Pangilinan J."/>
            <person name="Paulsen I."/>
            <person name="Piegu B."/>
            <person name="Poliakov A."/>
            <person name="Robbens S."/>
            <person name="Schmutz J."/>
            <person name="Toulza E."/>
            <person name="Wyss T."/>
            <person name="Zelensky A."/>
            <person name="Zhou K."/>
            <person name="Armbrust E.V."/>
            <person name="Bhattacharya D."/>
            <person name="Goodenough U.W."/>
            <person name="Van de Peer Y."/>
            <person name="Grigoriev I.V."/>
        </authorList>
    </citation>
    <scope>NUCLEOTIDE SEQUENCE [LARGE SCALE GENOMIC DNA]</scope>
    <source>
        <strain evidence="4">RCC299 / NOUM17</strain>
    </source>
</reference>
<dbReference type="AlphaFoldDB" id="C1FJ11"/>
<protein>
    <recommendedName>
        <fullName evidence="2">Fungal lipase-type domain-containing protein</fullName>
    </recommendedName>
</protein>
<dbReference type="GO" id="GO:0006629">
    <property type="term" value="P:lipid metabolic process"/>
    <property type="evidence" value="ECO:0007669"/>
    <property type="project" value="InterPro"/>
</dbReference>
<dbReference type="EMBL" id="CP001577">
    <property type="protein sequence ID" value="ACO70510.1"/>
    <property type="molecule type" value="Genomic_DNA"/>
</dbReference>
<keyword evidence="4" id="KW-1185">Reference proteome</keyword>
<dbReference type="OMA" id="DVIPRMW"/>
<accession>C1FJ11</accession>
<dbReference type="GO" id="GO:0008970">
    <property type="term" value="F:phospholipase A1 activity"/>
    <property type="evidence" value="ECO:0007669"/>
    <property type="project" value="InterPro"/>
</dbReference>
<organism evidence="3 4">
    <name type="scientific">Micromonas commoda (strain RCC299 / NOUM17 / CCMP2709)</name>
    <name type="common">Picoplanktonic green alga</name>
    <dbReference type="NCBI Taxonomy" id="296587"/>
    <lineage>
        <taxon>Eukaryota</taxon>
        <taxon>Viridiplantae</taxon>
        <taxon>Chlorophyta</taxon>
        <taxon>Mamiellophyceae</taxon>
        <taxon>Mamiellales</taxon>
        <taxon>Mamiellaceae</taxon>
        <taxon>Micromonas</taxon>
    </lineage>
</organism>
<feature type="region of interest" description="Disordered" evidence="1">
    <location>
        <begin position="302"/>
        <end position="321"/>
    </location>
</feature>
<dbReference type="InParanoid" id="C1FJ11"/>
<dbReference type="PANTHER" id="PTHR46483">
    <property type="entry name" value="PHOSPHOLIPASE A1 PLIP2, CHLOROPLASTIC"/>
    <property type="match status" value="1"/>
</dbReference>
<dbReference type="Pfam" id="PF01764">
    <property type="entry name" value="Lipase_3"/>
    <property type="match status" value="1"/>
</dbReference>